<evidence type="ECO:0000313" key="1">
    <source>
        <dbReference type="EMBL" id="KAI3351404.1"/>
    </source>
</evidence>
<protein>
    <submittedName>
        <fullName evidence="1">Uncharacterized protein</fullName>
    </submittedName>
</protein>
<sequence length="428" mass="48579">MPVQIPDDSDFSSFKDQCLNSEGWISRYSKGGVTVWCREEESKSVQKLKVRQGSLQQVDDGIIHPNAGLVCKLQGIHVWAHQGAEVPEDDPLQCLHQDRNSFQTQAQVEDVADHLTELVCTVPEESGADAIRTLGFPGLDLLQQLRSHLIHCRCEEIRRGREGVEERSYCRDGGEGGGEVVRAPEMVEVLMVMRIVCKDVTAETLYDVLHDTSYRRKWDTNMIDTYDIGKLTANADIGYYSWKCPSPLKNRDFVTMRSWLPLGNDYLIINYSVKHPQHPPKKDYVRAVSLLTGYLIQSNGANCSTLYYLTQVDPRDVLPVHKEGLNLLLKYVELSSLSAGSLPKWVVNRVSQFVAPKAMRKIYKASLKYPEWKRKHNPSLKPWMFPEQNTLPCISVSELTVQRADSLENIDESGLSEEKTQHSDDEQT</sequence>
<dbReference type="Proteomes" id="UP000831701">
    <property type="component" value="Chromosome 24"/>
</dbReference>
<keyword evidence="2" id="KW-1185">Reference proteome</keyword>
<accession>A0ACB8V7A8</accession>
<name>A0ACB8V7A8_9TELE</name>
<gene>
    <name evidence="1" type="ORF">L3Q82_020211</name>
</gene>
<dbReference type="EMBL" id="CM041554">
    <property type="protein sequence ID" value="KAI3351404.1"/>
    <property type="molecule type" value="Genomic_DNA"/>
</dbReference>
<reference evidence="1" key="1">
    <citation type="submission" date="2022-04" db="EMBL/GenBank/DDBJ databases">
        <title>Jade perch genome.</title>
        <authorList>
            <person name="Chao B."/>
        </authorList>
    </citation>
    <scope>NUCLEOTIDE SEQUENCE</scope>
    <source>
        <strain evidence="1">CB-2022</strain>
    </source>
</reference>
<organism evidence="1 2">
    <name type="scientific">Scortum barcoo</name>
    <name type="common">barcoo grunter</name>
    <dbReference type="NCBI Taxonomy" id="214431"/>
    <lineage>
        <taxon>Eukaryota</taxon>
        <taxon>Metazoa</taxon>
        <taxon>Chordata</taxon>
        <taxon>Craniata</taxon>
        <taxon>Vertebrata</taxon>
        <taxon>Euteleostomi</taxon>
        <taxon>Actinopterygii</taxon>
        <taxon>Neopterygii</taxon>
        <taxon>Teleostei</taxon>
        <taxon>Neoteleostei</taxon>
        <taxon>Acanthomorphata</taxon>
        <taxon>Eupercaria</taxon>
        <taxon>Centrarchiformes</taxon>
        <taxon>Terapontoidei</taxon>
        <taxon>Terapontidae</taxon>
        <taxon>Scortum</taxon>
    </lineage>
</organism>
<evidence type="ECO:0000313" key="2">
    <source>
        <dbReference type="Proteomes" id="UP000831701"/>
    </source>
</evidence>
<proteinExistence type="predicted"/>
<comment type="caution">
    <text evidence="1">The sequence shown here is derived from an EMBL/GenBank/DDBJ whole genome shotgun (WGS) entry which is preliminary data.</text>
</comment>